<dbReference type="AlphaFoldDB" id="A0A371K0H5"/>
<name>A0A371K0H5_9GAMM</name>
<dbReference type="InterPro" id="IPR011030">
    <property type="entry name" value="Lipovitellin_superhlx_dom"/>
</dbReference>
<keyword evidence="1 2" id="KW-0732">Signal</keyword>
<feature type="signal peptide" evidence="2">
    <location>
        <begin position="1"/>
        <end position="33"/>
    </location>
</feature>
<dbReference type="EMBL" id="QTSU01000002">
    <property type="protein sequence ID" value="RDZ27416.1"/>
    <property type="molecule type" value="Genomic_DNA"/>
</dbReference>
<dbReference type="Gene3D" id="1.25.10.10">
    <property type="entry name" value="Leucine-rich Repeat Variant"/>
    <property type="match status" value="1"/>
</dbReference>
<sequence length="365" mass="38582">MIRTPTATPGKRTRPAWAALALAALLCTGVASAAPADPGGELNALYWQGHGALGSGDWALAQRRFADLERRLRQSEPQAADAAIYWQAYAAMRAGHEAEARAAVVRLRQQYPRSRWNRDGALLLRGDGARAGAVVSGEDAIEALLRLPPAQAIPKLVAILADASSTLRTKQRALFLLSQMDDAGALAQVAVVARGRDPQLGERAVRMLAVAGADDALRQVYAAAPDRARQLIVLKALGVANDERMLSEVARSNADPQLRQAALQALGVAGHKAAAAEVARSAADPQTRIAALRALGTANATGDLLAIYPGVRANPALREAALKALLVAANEGEVLKLYHRTTDAGERGSMERVLREAGVQVSPRR</sequence>
<evidence type="ECO:0000256" key="1">
    <source>
        <dbReference type="ARBA" id="ARBA00022729"/>
    </source>
</evidence>
<feature type="chain" id="PRO_5017051435" description="HEAT repeat domain-containing protein" evidence="2">
    <location>
        <begin position="34"/>
        <end position="365"/>
    </location>
</feature>
<dbReference type="OrthoDB" id="6023367at2"/>
<dbReference type="RefSeq" id="WP_115859849.1">
    <property type="nucleotide sequence ID" value="NZ_QTSU01000002.1"/>
</dbReference>
<comment type="caution">
    <text evidence="3">The sequence shown here is derived from an EMBL/GenBank/DDBJ whole genome shotgun (WGS) entry which is preliminary data.</text>
</comment>
<dbReference type="SUPFAM" id="SSF48435">
    <property type="entry name" value="Bacterial muramidases"/>
    <property type="match status" value="1"/>
</dbReference>
<dbReference type="SUPFAM" id="SSF48431">
    <property type="entry name" value="Lipovitellin-phosvitin complex, superhelical domain"/>
    <property type="match status" value="1"/>
</dbReference>
<protein>
    <recommendedName>
        <fullName evidence="5">HEAT repeat domain-containing protein</fullName>
    </recommendedName>
</protein>
<evidence type="ECO:0000313" key="3">
    <source>
        <dbReference type="EMBL" id="RDZ27416.1"/>
    </source>
</evidence>
<dbReference type="InterPro" id="IPR011989">
    <property type="entry name" value="ARM-like"/>
</dbReference>
<gene>
    <name evidence="3" type="ORF">DX914_14395</name>
</gene>
<evidence type="ECO:0000313" key="4">
    <source>
        <dbReference type="Proteomes" id="UP000264492"/>
    </source>
</evidence>
<organism evidence="3 4">
    <name type="scientific">Lysobacter silvisoli</name>
    <dbReference type="NCBI Taxonomy" id="2293254"/>
    <lineage>
        <taxon>Bacteria</taxon>
        <taxon>Pseudomonadati</taxon>
        <taxon>Pseudomonadota</taxon>
        <taxon>Gammaproteobacteria</taxon>
        <taxon>Lysobacterales</taxon>
        <taxon>Lysobacteraceae</taxon>
        <taxon>Lysobacter</taxon>
    </lineage>
</organism>
<accession>A0A371K0H5</accession>
<dbReference type="Proteomes" id="UP000264492">
    <property type="component" value="Unassembled WGS sequence"/>
</dbReference>
<dbReference type="GO" id="GO:0004553">
    <property type="term" value="F:hydrolase activity, hydrolyzing O-glycosyl compounds"/>
    <property type="evidence" value="ECO:0007669"/>
    <property type="project" value="InterPro"/>
</dbReference>
<evidence type="ECO:0008006" key="5">
    <source>
        <dbReference type="Google" id="ProtNLM"/>
    </source>
</evidence>
<reference evidence="3 4" key="1">
    <citation type="submission" date="2018-08" db="EMBL/GenBank/DDBJ databases">
        <title>Lysobacter sp. zong2l5, whole genome shotgun sequence.</title>
        <authorList>
            <person name="Zhang X."/>
            <person name="Feng G."/>
            <person name="Zhu H."/>
        </authorList>
    </citation>
    <scope>NUCLEOTIDE SEQUENCE [LARGE SCALE GENOMIC DNA]</scope>
    <source>
        <strain evidence="4">zong2l5</strain>
    </source>
</reference>
<dbReference type="GO" id="GO:0042597">
    <property type="term" value="C:periplasmic space"/>
    <property type="evidence" value="ECO:0007669"/>
    <property type="project" value="InterPro"/>
</dbReference>
<evidence type="ECO:0000256" key="2">
    <source>
        <dbReference type="SAM" id="SignalP"/>
    </source>
</evidence>
<dbReference type="InterPro" id="IPR008939">
    <property type="entry name" value="Lytic_TGlycosylase_superhlx_U"/>
</dbReference>
<dbReference type="InterPro" id="IPR011990">
    <property type="entry name" value="TPR-like_helical_dom_sf"/>
</dbReference>
<proteinExistence type="predicted"/>
<dbReference type="Gene3D" id="1.25.40.10">
    <property type="entry name" value="Tetratricopeptide repeat domain"/>
    <property type="match status" value="1"/>
</dbReference>
<keyword evidence="4" id="KW-1185">Reference proteome</keyword>